<evidence type="ECO:0000313" key="3">
    <source>
        <dbReference type="Proteomes" id="UP001161017"/>
    </source>
</evidence>
<dbReference type="AlphaFoldDB" id="A0AA43QS26"/>
<keyword evidence="3" id="KW-1185">Reference proteome</keyword>
<accession>A0AA43QS26</accession>
<feature type="region of interest" description="Disordered" evidence="1">
    <location>
        <begin position="37"/>
        <end position="60"/>
    </location>
</feature>
<evidence type="ECO:0000256" key="1">
    <source>
        <dbReference type="SAM" id="MobiDB-lite"/>
    </source>
</evidence>
<feature type="region of interest" description="Disordered" evidence="1">
    <location>
        <begin position="1"/>
        <end position="24"/>
    </location>
</feature>
<evidence type="ECO:0000313" key="2">
    <source>
        <dbReference type="EMBL" id="MDI1490504.1"/>
    </source>
</evidence>
<protein>
    <submittedName>
        <fullName evidence="2">Uncharacterized protein</fullName>
    </submittedName>
</protein>
<feature type="compositionally biased region" description="Low complexity" evidence="1">
    <location>
        <begin position="37"/>
        <end position="48"/>
    </location>
</feature>
<dbReference type="Proteomes" id="UP001161017">
    <property type="component" value="Unassembled WGS sequence"/>
</dbReference>
<proteinExistence type="predicted"/>
<gene>
    <name evidence="2" type="ORF">OHK93_001708</name>
</gene>
<sequence>MPLIPSTTSEKPSNSETNVDHSMDYDTMSKKIEAAMDDAGASKGSSAAQETKAGVGQAASEVEKAANKLYEERMEDEYAKREGGA</sequence>
<dbReference type="EMBL" id="JAPUFD010000012">
    <property type="protein sequence ID" value="MDI1490504.1"/>
    <property type="molecule type" value="Genomic_DNA"/>
</dbReference>
<name>A0AA43QS26_9LECA</name>
<reference evidence="2" key="1">
    <citation type="journal article" date="2023" name="Genome Biol. Evol.">
        <title>First Whole Genome Sequence and Flow Cytometry Genome Size Data for the Lichen-Forming Fungus Ramalina farinacea (Ascomycota).</title>
        <authorList>
            <person name="Llewellyn T."/>
            <person name="Mian S."/>
            <person name="Hill R."/>
            <person name="Leitch I.J."/>
            <person name="Gaya E."/>
        </authorList>
    </citation>
    <scope>NUCLEOTIDE SEQUENCE</scope>
    <source>
        <strain evidence="2">LIQ254RAFAR</strain>
    </source>
</reference>
<organism evidence="2 3">
    <name type="scientific">Ramalina farinacea</name>
    <dbReference type="NCBI Taxonomy" id="258253"/>
    <lineage>
        <taxon>Eukaryota</taxon>
        <taxon>Fungi</taxon>
        <taxon>Dikarya</taxon>
        <taxon>Ascomycota</taxon>
        <taxon>Pezizomycotina</taxon>
        <taxon>Lecanoromycetes</taxon>
        <taxon>OSLEUM clade</taxon>
        <taxon>Lecanoromycetidae</taxon>
        <taxon>Lecanorales</taxon>
        <taxon>Lecanorineae</taxon>
        <taxon>Ramalinaceae</taxon>
        <taxon>Ramalina</taxon>
    </lineage>
</organism>
<comment type="caution">
    <text evidence="2">The sequence shown here is derived from an EMBL/GenBank/DDBJ whole genome shotgun (WGS) entry which is preliminary data.</text>
</comment>
<feature type="compositionally biased region" description="Polar residues" evidence="1">
    <location>
        <begin position="1"/>
        <end position="17"/>
    </location>
</feature>